<accession>A0A1H0SQN1</accession>
<dbReference type="Pfam" id="PF08002">
    <property type="entry name" value="DUF1697"/>
    <property type="match status" value="1"/>
</dbReference>
<sequence>MIYIALLRGVNVGGKNKIKMAELRHLLESMGLNRVQTYIQSGNIVFESNDNEESLQKQIEKKIEEEFDFSVSVVLRTALELEKIVQNCPFSEKEVSEAEALAVGESLYVALLLESPPLETIERLNNYKNQYETYKNENREVYLLFYNSIRNSKLANQLQKLGTPVTIRNWKTLKKLNTIVSTMNI</sequence>
<dbReference type="RefSeq" id="WP_338011840.1">
    <property type="nucleotide sequence ID" value="NZ_FNJU01000003.1"/>
</dbReference>
<name>A0A1H0SQN1_9BACI</name>
<dbReference type="AlphaFoldDB" id="A0A1H0SQN1"/>
<dbReference type="PIRSF" id="PIRSF008502">
    <property type="entry name" value="UCP008502"/>
    <property type="match status" value="1"/>
</dbReference>
<keyword evidence="2" id="KW-1185">Reference proteome</keyword>
<dbReference type="SUPFAM" id="SSF160379">
    <property type="entry name" value="SP0830-like"/>
    <property type="match status" value="1"/>
</dbReference>
<evidence type="ECO:0000313" key="1">
    <source>
        <dbReference type="EMBL" id="SDP43869.1"/>
    </source>
</evidence>
<dbReference type="PANTHER" id="PTHR36439:SF1">
    <property type="entry name" value="DUF1697 DOMAIN-CONTAINING PROTEIN"/>
    <property type="match status" value="1"/>
</dbReference>
<dbReference type="InterPro" id="IPR012545">
    <property type="entry name" value="DUF1697"/>
</dbReference>
<dbReference type="PANTHER" id="PTHR36439">
    <property type="entry name" value="BLL4334 PROTEIN"/>
    <property type="match status" value="1"/>
</dbReference>
<dbReference type="Gene3D" id="3.30.70.1280">
    <property type="entry name" value="SP0830-like domains"/>
    <property type="match status" value="1"/>
</dbReference>
<protein>
    <submittedName>
        <fullName evidence="1">Uncharacterized conserved protein, DUF1697 family</fullName>
    </submittedName>
</protein>
<evidence type="ECO:0000313" key="2">
    <source>
        <dbReference type="Proteomes" id="UP000199159"/>
    </source>
</evidence>
<reference evidence="2" key="1">
    <citation type="submission" date="2016-10" db="EMBL/GenBank/DDBJ databases">
        <authorList>
            <person name="Varghese N."/>
            <person name="Submissions S."/>
        </authorList>
    </citation>
    <scope>NUCLEOTIDE SEQUENCE [LARGE SCALE GENOMIC DNA]</scope>
    <source>
        <strain evidence="2">IBRC-M10078</strain>
    </source>
</reference>
<proteinExistence type="predicted"/>
<dbReference type="STRING" id="930152.SAMN05216565_10362"/>
<dbReference type="Proteomes" id="UP000199159">
    <property type="component" value="Unassembled WGS sequence"/>
</dbReference>
<dbReference type="EMBL" id="FNJU01000003">
    <property type="protein sequence ID" value="SDP43869.1"/>
    <property type="molecule type" value="Genomic_DNA"/>
</dbReference>
<organism evidence="1 2">
    <name type="scientific">Litchfieldia salsa</name>
    <dbReference type="NCBI Taxonomy" id="930152"/>
    <lineage>
        <taxon>Bacteria</taxon>
        <taxon>Bacillati</taxon>
        <taxon>Bacillota</taxon>
        <taxon>Bacilli</taxon>
        <taxon>Bacillales</taxon>
        <taxon>Bacillaceae</taxon>
        <taxon>Litchfieldia</taxon>
    </lineage>
</organism>
<gene>
    <name evidence="1" type="ORF">SAMN05216565_10362</name>
</gene>